<dbReference type="RefSeq" id="XP_015972336.1">
    <property type="nucleotide sequence ID" value="XM_016116850.1"/>
</dbReference>
<dbReference type="PANTHER" id="PTHR31672:SF13">
    <property type="entry name" value="F-BOX PROTEIN CPR30-LIKE"/>
    <property type="match status" value="1"/>
</dbReference>
<feature type="domain" description="F-box associated beta-propeller type 3" evidence="2">
    <location>
        <begin position="79"/>
        <end position="175"/>
    </location>
</feature>
<dbReference type="InterPro" id="IPR050796">
    <property type="entry name" value="SCF_F-box_component"/>
</dbReference>
<proteinExistence type="predicted"/>
<dbReference type="Proteomes" id="UP000515211">
    <property type="component" value="Chromosome 6"/>
</dbReference>
<dbReference type="InterPro" id="IPR013187">
    <property type="entry name" value="F-box-assoc_dom_typ3"/>
</dbReference>
<dbReference type="SUPFAM" id="SSF81383">
    <property type="entry name" value="F-box domain"/>
    <property type="match status" value="1"/>
</dbReference>
<dbReference type="Pfam" id="PF08268">
    <property type="entry name" value="FBA_3"/>
    <property type="match status" value="1"/>
</dbReference>
<dbReference type="InterPro" id="IPR036047">
    <property type="entry name" value="F-box-like_dom_sf"/>
</dbReference>
<dbReference type="PANTHER" id="PTHR31672">
    <property type="entry name" value="BNACNNG10540D PROTEIN"/>
    <property type="match status" value="1"/>
</dbReference>
<organism evidence="3 4">
    <name type="scientific">Arachis duranensis</name>
    <name type="common">Wild peanut</name>
    <dbReference type="NCBI Taxonomy" id="130453"/>
    <lineage>
        <taxon>Eukaryota</taxon>
        <taxon>Viridiplantae</taxon>
        <taxon>Streptophyta</taxon>
        <taxon>Embryophyta</taxon>
        <taxon>Tracheophyta</taxon>
        <taxon>Spermatophyta</taxon>
        <taxon>Magnoliopsida</taxon>
        <taxon>eudicotyledons</taxon>
        <taxon>Gunneridae</taxon>
        <taxon>Pentapetalae</taxon>
        <taxon>rosids</taxon>
        <taxon>fabids</taxon>
        <taxon>Fabales</taxon>
        <taxon>Fabaceae</taxon>
        <taxon>Papilionoideae</taxon>
        <taxon>50 kb inversion clade</taxon>
        <taxon>dalbergioids sensu lato</taxon>
        <taxon>Dalbergieae</taxon>
        <taxon>Pterocarpus clade</taxon>
        <taxon>Arachis</taxon>
    </lineage>
</organism>
<dbReference type="InterPro" id="IPR001810">
    <property type="entry name" value="F-box_dom"/>
</dbReference>
<sequence>MSDNTEFISSSMEAIERNDDLLTQILGRVTLRDVITFRRVSKRWLSLISAPYFRCCHASLKQRVSGLFFDFAPDSVFHQEVKFFYLDKETCPSYSSSSFSPKIPDLSSSQIIQSCNGLMLLQSEEAVFIYNPTTGDKKTLPSSFPSFDSSDLHYSLAFAFDPLHFIGYKVICIFDGVDSKNECFETMRGCSFPPTFRVEFDMVTYFKDSIYWNGRKTTLRFDLKEECMKNDMPPLPSKTYYRTVLVPTCGHMNLAGFESDDELSICVFRLKKDYSSPRWVHLHSIDLLPVIVRTAFDRITLHEKEFFCSVIHLIEDDEDGMSLLLHVPGTVVVLRLKDRNSYYVSDIPTGNEILQKTWGWFRAFEYIESLASV</sequence>
<accession>A0A6P4DQN9</accession>
<evidence type="ECO:0000259" key="1">
    <source>
        <dbReference type="Pfam" id="PF00646"/>
    </source>
</evidence>
<evidence type="ECO:0000313" key="3">
    <source>
        <dbReference type="Proteomes" id="UP000515211"/>
    </source>
</evidence>
<reference evidence="3" key="1">
    <citation type="journal article" date="2016" name="Nat. Genet.">
        <title>The genome sequences of Arachis duranensis and Arachis ipaensis, the diploid ancestors of cultivated peanut.</title>
        <authorList>
            <person name="Bertioli D.J."/>
            <person name="Cannon S.B."/>
            <person name="Froenicke L."/>
            <person name="Huang G."/>
            <person name="Farmer A.D."/>
            <person name="Cannon E.K."/>
            <person name="Liu X."/>
            <person name="Gao D."/>
            <person name="Clevenger J."/>
            <person name="Dash S."/>
            <person name="Ren L."/>
            <person name="Moretzsohn M.C."/>
            <person name="Shirasawa K."/>
            <person name="Huang W."/>
            <person name="Vidigal B."/>
            <person name="Abernathy B."/>
            <person name="Chu Y."/>
            <person name="Niederhuth C.E."/>
            <person name="Umale P."/>
            <person name="Araujo A.C."/>
            <person name="Kozik A."/>
            <person name="Kim K.D."/>
            <person name="Burow M.D."/>
            <person name="Varshney R.K."/>
            <person name="Wang X."/>
            <person name="Zhang X."/>
            <person name="Barkley N."/>
            <person name="Guimaraes P.M."/>
            <person name="Isobe S."/>
            <person name="Guo B."/>
            <person name="Liao B."/>
            <person name="Stalker H.T."/>
            <person name="Schmitz R.J."/>
            <person name="Scheffler B.E."/>
            <person name="Leal-Bertioli S.C."/>
            <person name="Xun X."/>
            <person name="Jackson S.A."/>
            <person name="Michelmore R."/>
            <person name="Ozias-Akins P."/>
        </authorList>
    </citation>
    <scope>NUCLEOTIDE SEQUENCE [LARGE SCALE GENOMIC DNA]</scope>
    <source>
        <strain evidence="3">cv. V14167</strain>
    </source>
</reference>
<dbReference type="KEGG" id="adu:107495678"/>
<protein>
    <submittedName>
        <fullName evidence="4">F-box protein At5g07610-like</fullName>
    </submittedName>
</protein>
<evidence type="ECO:0000259" key="2">
    <source>
        <dbReference type="Pfam" id="PF08268"/>
    </source>
</evidence>
<gene>
    <name evidence="4" type="primary">LOC107495678</name>
</gene>
<evidence type="ECO:0000313" key="4">
    <source>
        <dbReference type="RefSeq" id="XP_015972336.1"/>
    </source>
</evidence>
<keyword evidence="3" id="KW-1185">Reference proteome</keyword>
<dbReference type="Pfam" id="PF00646">
    <property type="entry name" value="F-box"/>
    <property type="match status" value="1"/>
</dbReference>
<feature type="domain" description="F-box" evidence="1">
    <location>
        <begin position="19"/>
        <end position="54"/>
    </location>
</feature>
<dbReference type="AlphaFoldDB" id="A0A6P4DQN9"/>
<dbReference type="GeneID" id="107495678"/>
<name>A0A6P4DQN9_ARADU</name>
<reference evidence="4" key="2">
    <citation type="submission" date="2025-08" db="UniProtKB">
        <authorList>
            <consortium name="RefSeq"/>
        </authorList>
    </citation>
    <scope>IDENTIFICATION</scope>
    <source>
        <tissue evidence="4">Whole plant</tissue>
    </source>
</reference>